<keyword evidence="4" id="KW-1185">Reference proteome</keyword>
<proteinExistence type="predicted"/>
<evidence type="ECO:0000256" key="2">
    <source>
        <dbReference type="SAM" id="Phobius"/>
    </source>
</evidence>
<sequence length="76" mass="8809">MDFSVYMILGATGSIMLLVGAVFIQVVRNKRWPSNDYTPFDYITAQSKIEFHDVRQDKDDDDDHGDDKNKNVAKRR</sequence>
<evidence type="ECO:0000313" key="4">
    <source>
        <dbReference type="Proteomes" id="UP000323257"/>
    </source>
</evidence>
<dbReference type="EMBL" id="VNHS01000002">
    <property type="protein sequence ID" value="TYP78260.1"/>
    <property type="molecule type" value="Genomic_DNA"/>
</dbReference>
<keyword evidence="2" id="KW-1133">Transmembrane helix</keyword>
<keyword evidence="2" id="KW-0812">Transmembrane</keyword>
<dbReference type="OrthoDB" id="2476430at2"/>
<reference evidence="3 4" key="1">
    <citation type="submission" date="2019-07" db="EMBL/GenBank/DDBJ databases">
        <title>Genomic Encyclopedia of Type Strains, Phase III (KMG-III): the genomes of soil and plant-associated and newly described type strains.</title>
        <authorList>
            <person name="Whitman W."/>
        </authorList>
    </citation>
    <scope>NUCLEOTIDE SEQUENCE [LARGE SCALE GENOMIC DNA]</scope>
    <source>
        <strain evidence="3 4">BL24</strain>
    </source>
</reference>
<dbReference type="AlphaFoldDB" id="A0A5S5CIS9"/>
<name>A0A5S5CIS9_9BACL</name>
<comment type="caution">
    <text evidence="3">The sequence shown here is derived from an EMBL/GenBank/DDBJ whole genome shotgun (WGS) entry which is preliminary data.</text>
</comment>
<organism evidence="3 4">
    <name type="scientific">Paenibacillus methanolicus</name>
    <dbReference type="NCBI Taxonomy" id="582686"/>
    <lineage>
        <taxon>Bacteria</taxon>
        <taxon>Bacillati</taxon>
        <taxon>Bacillota</taxon>
        <taxon>Bacilli</taxon>
        <taxon>Bacillales</taxon>
        <taxon>Paenibacillaceae</taxon>
        <taxon>Paenibacillus</taxon>
    </lineage>
</organism>
<accession>A0A5S5CIS9</accession>
<dbReference type="Proteomes" id="UP000323257">
    <property type="component" value="Unassembled WGS sequence"/>
</dbReference>
<evidence type="ECO:0000256" key="1">
    <source>
        <dbReference type="SAM" id="MobiDB-lite"/>
    </source>
</evidence>
<evidence type="ECO:0000313" key="3">
    <source>
        <dbReference type="EMBL" id="TYP78260.1"/>
    </source>
</evidence>
<feature type="region of interest" description="Disordered" evidence="1">
    <location>
        <begin position="53"/>
        <end position="76"/>
    </location>
</feature>
<feature type="transmembrane region" description="Helical" evidence="2">
    <location>
        <begin position="6"/>
        <end position="27"/>
    </location>
</feature>
<keyword evidence="2" id="KW-0472">Membrane</keyword>
<dbReference type="RefSeq" id="WP_148928698.1">
    <property type="nucleotide sequence ID" value="NZ_VNHS01000002.1"/>
</dbReference>
<evidence type="ECO:0008006" key="5">
    <source>
        <dbReference type="Google" id="ProtNLM"/>
    </source>
</evidence>
<protein>
    <recommendedName>
        <fullName evidence="5">DUF3951 domain-containing protein</fullName>
    </recommendedName>
</protein>
<gene>
    <name evidence="3" type="ORF">BCM02_102837</name>
</gene>